<protein>
    <submittedName>
        <fullName evidence="7">FAD binding family protein</fullName>
    </submittedName>
</protein>
<dbReference type="EMBL" id="AUZX01012227">
    <property type="protein sequence ID" value="EQD39996.1"/>
    <property type="molecule type" value="Genomic_DNA"/>
</dbReference>
<comment type="caution">
    <text evidence="7">The sequence shown here is derived from an EMBL/GenBank/DDBJ whole genome shotgun (WGS) entry which is preliminary data.</text>
</comment>
<name>T0YWM1_9ZZZZ</name>
<keyword evidence="3" id="KW-0285">Flavoprotein</keyword>
<reference evidence="7" key="2">
    <citation type="journal article" date="2014" name="ISME J.">
        <title>Microbial stratification in low pH oxic and suboxic macroscopic growths along an acid mine drainage.</title>
        <authorList>
            <person name="Mendez-Garcia C."/>
            <person name="Mesa V."/>
            <person name="Sprenger R.R."/>
            <person name="Richter M."/>
            <person name="Diez M.S."/>
            <person name="Solano J."/>
            <person name="Bargiela R."/>
            <person name="Golyshina O.V."/>
            <person name="Manteca A."/>
            <person name="Ramos J.L."/>
            <person name="Gallego J.R."/>
            <person name="Llorente I."/>
            <person name="Martins Dos Santos V.A."/>
            <person name="Jensen O.N."/>
            <person name="Pelaez A.I."/>
            <person name="Sanchez J."/>
            <person name="Ferrer M."/>
        </authorList>
    </citation>
    <scope>NUCLEOTIDE SEQUENCE</scope>
</reference>
<evidence type="ECO:0000259" key="6">
    <source>
        <dbReference type="PROSITE" id="PS51387"/>
    </source>
</evidence>
<evidence type="ECO:0000256" key="5">
    <source>
        <dbReference type="ARBA" id="ARBA00023002"/>
    </source>
</evidence>
<accession>T0YWM1</accession>
<evidence type="ECO:0000256" key="3">
    <source>
        <dbReference type="ARBA" id="ARBA00022630"/>
    </source>
</evidence>
<dbReference type="AlphaFoldDB" id="T0YWM1"/>
<comment type="similarity">
    <text evidence="2">Belongs to the oxygen-dependent FAD-linked oxidoreductase family.</text>
</comment>
<sequence>KGGGHSYQGTSDAPDSLLVWTRRMNAIALHDAFVGQGCAGQQAPHPAVSVAAGAMWADAYHAVTTQAGRYVQGGGCTSVGVAGLVQSGGFGSFSKNYGTAAAGLLEAEIVTADGAVRIANACTNPDLFWGIKGGGGGSLGVVTRLTLRTRELPEHFGGTSAKIRATSATAFRALIERFVDFYAEHLLNPHWGEQIKLDPDHTLHISMVSQGLDSTQAQAVWQPFFDWVAQSPHDYALVETPSIGSGPARRWWDVAWREQHA</sequence>
<comment type="cofactor">
    <cofactor evidence="1">
        <name>FAD</name>
        <dbReference type="ChEBI" id="CHEBI:57692"/>
    </cofactor>
</comment>
<dbReference type="InterPro" id="IPR050416">
    <property type="entry name" value="FAD-linked_Oxidoreductase"/>
</dbReference>
<proteinExistence type="inferred from homology"/>
<gene>
    <name evidence="7" type="ORF">B1A_16643</name>
</gene>
<evidence type="ECO:0000256" key="1">
    <source>
        <dbReference type="ARBA" id="ARBA00001974"/>
    </source>
</evidence>
<organism evidence="7">
    <name type="scientific">mine drainage metagenome</name>
    <dbReference type="NCBI Taxonomy" id="410659"/>
    <lineage>
        <taxon>unclassified sequences</taxon>
        <taxon>metagenomes</taxon>
        <taxon>ecological metagenomes</taxon>
    </lineage>
</organism>
<dbReference type="PANTHER" id="PTHR42973">
    <property type="entry name" value="BINDING OXIDOREDUCTASE, PUTATIVE (AFU_ORTHOLOGUE AFUA_1G17690)-RELATED"/>
    <property type="match status" value="1"/>
</dbReference>
<reference evidence="7" key="1">
    <citation type="submission" date="2013-08" db="EMBL/GenBank/DDBJ databases">
        <authorList>
            <person name="Mendez C."/>
            <person name="Richter M."/>
            <person name="Ferrer M."/>
            <person name="Sanchez J."/>
        </authorList>
    </citation>
    <scope>NUCLEOTIDE SEQUENCE</scope>
</reference>
<dbReference type="InterPro" id="IPR016166">
    <property type="entry name" value="FAD-bd_PCMH"/>
</dbReference>
<dbReference type="InterPro" id="IPR016169">
    <property type="entry name" value="FAD-bd_PCMH_sub2"/>
</dbReference>
<evidence type="ECO:0000256" key="4">
    <source>
        <dbReference type="ARBA" id="ARBA00022827"/>
    </source>
</evidence>
<feature type="non-terminal residue" evidence="7">
    <location>
        <position position="261"/>
    </location>
</feature>
<keyword evidence="5" id="KW-0560">Oxidoreductase</keyword>
<dbReference type="Gene3D" id="3.30.465.10">
    <property type="match status" value="1"/>
</dbReference>
<dbReference type="SUPFAM" id="SSF56176">
    <property type="entry name" value="FAD-binding/transporter-associated domain-like"/>
    <property type="match status" value="1"/>
</dbReference>
<dbReference type="PROSITE" id="PS51387">
    <property type="entry name" value="FAD_PCMH"/>
    <property type="match status" value="1"/>
</dbReference>
<dbReference type="InterPro" id="IPR006094">
    <property type="entry name" value="Oxid_FAD_bind_N"/>
</dbReference>
<dbReference type="InterPro" id="IPR036318">
    <property type="entry name" value="FAD-bd_PCMH-like_sf"/>
</dbReference>
<feature type="domain" description="FAD-binding PCMH-type" evidence="6">
    <location>
        <begin position="1"/>
        <end position="152"/>
    </location>
</feature>
<keyword evidence="4" id="KW-0274">FAD</keyword>
<dbReference type="PANTHER" id="PTHR42973:SF39">
    <property type="entry name" value="FAD-BINDING PCMH-TYPE DOMAIN-CONTAINING PROTEIN"/>
    <property type="match status" value="1"/>
</dbReference>
<evidence type="ECO:0000256" key="2">
    <source>
        <dbReference type="ARBA" id="ARBA00005466"/>
    </source>
</evidence>
<dbReference type="GO" id="GO:0016491">
    <property type="term" value="F:oxidoreductase activity"/>
    <property type="evidence" value="ECO:0007669"/>
    <property type="project" value="UniProtKB-KW"/>
</dbReference>
<dbReference type="Pfam" id="PF01565">
    <property type="entry name" value="FAD_binding_4"/>
    <property type="match status" value="1"/>
</dbReference>
<dbReference type="GO" id="GO:0071949">
    <property type="term" value="F:FAD binding"/>
    <property type="evidence" value="ECO:0007669"/>
    <property type="project" value="InterPro"/>
</dbReference>
<evidence type="ECO:0000313" key="7">
    <source>
        <dbReference type="EMBL" id="EQD39996.1"/>
    </source>
</evidence>
<feature type="non-terminal residue" evidence="7">
    <location>
        <position position="1"/>
    </location>
</feature>